<sequence length="154" mass="17521">MPHAERGVVAAARGRRPTRGRRVSRMVRVRLTDSPISSAGYWWATAVGFAWGFLWSRGRVEVRHGLVVFRGMPRWTFGRGGSCVGGCYLTDRNDSDAVLGHEVVHREQWRTYGLLFPILYWMSGRNPLTNRFEIEAGLEAGGYLPRKRTRSADR</sequence>
<name>A0A6L5R065_9MICO</name>
<proteinExistence type="predicted"/>
<protein>
    <submittedName>
        <fullName evidence="1">Fe-S oxidoreductase</fullName>
    </submittedName>
</protein>
<evidence type="ECO:0000313" key="1">
    <source>
        <dbReference type="EMBL" id="MRX42818.1"/>
    </source>
</evidence>
<accession>A0A6L5R065</accession>
<evidence type="ECO:0000313" key="2">
    <source>
        <dbReference type="Proteomes" id="UP000476511"/>
    </source>
</evidence>
<gene>
    <name evidence="1" type="ORF">GJR97_03665</name>
</gene>
<organism evidence="1 2">
    <name type="scientific">Agromyces kandeliae</name>
    <dbReference type="NCBI Taxonomy" id="2666141"/>
    <lineage>
        <taxon>Bacteria</taxon>
        <taxon>Bacillati</taxon>
        <taxon>Actinomycetota</taxon>
        <taxon>Actinomycetes</taxon>
        <taxon>Micrococcales</taxon>
        <taxon>Microbacteriaceae</taxon>
        <taxon>Agromyces</taxon>
    </lineage>
</organism>
<dbReference type="EMBL" id="WKJD01000006">
    <property type="protein sequence ID" value="MRX42818.1"/>
    <property type="molecule type" value="Genomic_DNA"/>
</dbReference>
<dbReference type="Proteomes" id="UP000476511">
    <property type="component" value="Unassembled WGS sequence"/>
</dbReference>
<keyword evidence="2" id="KW-1185">Reference proteome</keyword>
<dbReference type="AlphaFoldDB" id="A0A6L5R065"/>
<comment type="caution">
    <text evidence="1">The sequence shown here is derived from an EMBL/GenBank/DDBJ whole genome shotgun (WGS) entry which is preliminary data.</text>
</comment>
<reference evidence="1 2" key="1">
    <citation type="submission" date="2019-11" db="EMBL/GenBank/DDBJ databases">
        <title>Agromyces kandeliae sp. nov., isolated from mangrove soil.</title>
        <authorList>
            <person name="Wang R."/>
        </authorList>
    </citation>
    <scope>NUCLEOTIDE SEQUENCE [LARGE SCALE GENOMIC DNA]</scope>
    <source>
        <strain evidence="1 2">Q22</strain>
    </source>
</reference>